<evidence type="ECO:0000256" key="3">
    <source>
        <dbReference type="ARBA" id="ARBA00022746"/>
    </source>
</evidence>
<dbReference type="Pfam" id="PF00494">
    <property type="entry name" value="SQS_PSY"/>
    <property type="match status" value="1"/>
</dbReference>
<dbReference type="InterPro" id="IPR002060">
    <property type="entry name" value="Squ/phyt_synthse"/>
</dbReference>
<accession>A0A067QYX8</accession>
<reference evidence="4 5" key="1">
    <citation type="journal article" date="2014" name="Nat. Commun.">
        <title>Molecular traces of alternative social organization in a termite genome.</title>
        <authorList>
            <person name="Terrapon N."/>
            <person name="Li C."/>
            <person name="Robertson H.M."/>
            <person name="Ji L."/>
            <person name="Meng X."/>
            <person name="Booth W."/>
            <person name="Chen Z."/>
            <person name="Childers C.P."/>
            <person name="Glastad K.M."/>
            <person name="Gokhale K."/>
            <person name="Gowin J."/>
            <person name="Gronenberg W."/>
            <person name="Hermansen R.A."/>
            <person name="Hu H."/>
            <person name="Hunt B.G."/>
            <person name="Huylmans A.K."/>
            <person name="Khalil S.M."/>
            <person name="Mitchell R.D."/>
            <person name="Munoz-Torres M.C."/>
            <person name="Mustard J.A."/>
            <person name="Pan H."/>
            <person name="Reese J.T."/>
            <person name="Scharf M.E."/>
            <person name="Sun F."/>
            <person name="Vogel H."/>
            <person name="Xiao J."/>
            <person name="Yang W."/>
            <person name="Yang Z."/>
            <person name="Yang Z."/>
            <person name="Zhou J."/>
            <person name="Zhu J."/>
            <person name="Brent C.S."/>
            <person name="Elsik C.G."/>
            <person name="Goodisman M.A."/>
            <person name="Liberles D.A."/>
            <person name="Roe R.M."/>
            <person name="Vargo E.L."/>
            <person name="Vilcinskas A."/>
            <person name="Wang J."/>
            <person name="Bornberg-Bauer E."/>
            <person name="Korb J."/>
            <person name="Zhang G."/>
            <person name="Liebig J."/>
        </authorList>
    </citation>
    <scope>NUCLEOTIDE SEQUENCE [LARGE SCALE GENOMIC DNA]</scope>
    <source>
        <tissue evidence="4">Whole organism</tissue>
    </source>
</reference>
<dbReference type="FunCoup" id="A0A067QYX8">
    <property type="interactions" value="1651"/>
</dbReference>
<comment type="catalytic activity">
    <reaction evidence="1">
        <text>2 (2E,6E,10E)-geranylgeranyl diphosphate = 15-cis-phytoene + 2 diphosphate</text>
        <dbReference type="Rhea" id="RHEA:34475"/>
        <dbReference type="ChEBI" id="CHEBI:27787"/>
        <dbReference type="ChEBI" id="CHEBI:33019"/>
        <dbReference type="ChEBI" id="CHEBI:58756"/>
        <dbReference type="EC" id="2.5.1.32"/>
    </reaction>
</comment>
<dbReference type="AlphaFoldDB" id="A0A067QYX8"/>
<evidence type="ECO:0000313" key="4">
    <source>
        <dbReference type="EMBL" id="KDR15582.1"/>
    </source>
</evidence>
<dbReference type="OrthoDB" id="270318at2759"/>
<keyword evidence="5" id="KW-1185">Reference proteome</keyword>
<dbReference type="GO" id="GO:0016117">
    <property type="term" value="P:carotenoid biosynthetic process"/>
    <property type="evidence" value="ECO:0007669"/>
    <property type="project" value="UniProtKB-KW"/>
</dbReference>
<name>A0A067QYX8_ZOONE</name>
<dbReference type="EMBL" id="KK852820">
    <property type="protein sequence ID" value="KDR15582.1"/>
    <property type="molecule type" value="Genomic_DNA"/>
</dbReference>
<dbReference type="InParanoid" id="A0A067QYX8"/>
<dbReference type="PANTHER" id="PTHR31480">
    <property type="entry name" value="BIFUNCTIONAL LYCOPENE CYCLASE/PHYTOENE SYNTHASE"/>
    <property type="match status" value="1"/>
</dbReference>
<dbReference type="InterPro" id="IPR008949">
    <property type="entry name" value="Isoprenoid_synthase_dom_sf"/>
</dbReference>
<sequence length="312" mass="35489">MHCSQSIVLRIPTGLCKSLIIKRHGTQNSTSKQRLSADYCLNLVRQHDYENFLCTLLLPSHSRTSAFAIRAFNIEVAKVQDQVSDPHIGQMRMKFWEETVDKIYVDHAPSHPVAVELHHAIRRRRLSKRYLKRLITVRADHLRSAVFPDLEAVESYAEHSVSSVYYLLLEASGVESIHADHAASHLGKAHGIVNLIRSVPFNAPRKIVSLPQDVLLQHNVPHETVLRAKCTADLKEAVFDVAARAKQHLNKARSLSNAIPKSVYPLFLPAVAIDSYLEKLRLNGFDVFSTVLQKRNSYLPFLLFWNKLFSKY</sequence>
<organism evidence="4 5">
    <name type="scientific">Zootermopsis nevadensis</name>
    <name type="common">Dampwood termite</name>
    <dbReference type="NCBI Taxonomy" id="136037"/>
    <lineage>
        <taxon>Eukaryota</taxon>
        <taxon>Metazoa</taxon>
        <taxon>Ecdysozoa</taxon>
        <taxon>Arthropoda</taxon>
        <taxon>Hexapoda</taxon>
        <taxon>Insecta</taxon>
        <taxon>Pterygota</taxon>
        <taxon>Neoptera</taxon>
        <taxon>Polyneoptera</taxon>
        <taxon>Dictyoptera</taxon>
        <taxon>Blattodea</taxon>
        <taxon>Blattoidea</taxon>
        <taxon>Termitoidae</taxon>
        <taxon>Termopsidae</taxon>
        <taxon>Zootermopsis</taxon>
    </lineage>
</organism>
<dbReference type="Gene3D" id="1.10.600.10">
    <property type="entry name" value="Farnesyl Diphosphate Synthase"/>
    <property type="match status" value="1"/>
</dbReference>
<evidence type="ECO:0000256" key="2">
    <source>
        <dbReference type="ARBA" id="ARBA00012396"/>
    </source>
</evidence>
<evidence type="ECO:0000313" key="5">
    <source>
        <dbReference type="Proteomes" id="UP000027135"/>
    </source>
</evidence>
<dbReference type="EC" id="2.5.1.32" evidence="2"/>
<dbReference type="eggNOG" id="KOG4411">
    <property type="taxonomic scope" value="Eukaryota"/>
</dbReference>
<gene>
    <name evidence="4" type="ORF">L798_10527</name>
</gene>
<dbReference type="SUPFAM" id="SSF48576">
    <property type="entry name" value="Terpenoid synthases"/>
    <property type="match status" value="1"/>
</dbReference>
<evidence type="ECO:0000256" key="1">
    <source>
        <dbReference type="ARBA" id="ARBA00001805"/>
    </source>
</evidence>
<dbReference type="Proteomes" id="UP000027135">
    <property type="component" value="Unassembled WGS sequence"/>
</dbReference>
<dbReference type="OMA" id="MINAREQ"/>
<proteinExistence type="predicted"/>
<keyword evidence="3" id="KW-0125">Carotenoid biosynthesis</keyword>
<dbReference type="STRING" id="136037.A0A067QYX8"/>
<protein>
    <recommendedName>
        <fullName evidence="2">15-cis-phytoene synthase</fullName>
        <ecNumber evidence="2">2.5.1.32</ecNumber>
    </recommendedName>
</protein>